<dbReference type="InterPro" id="IPR013317">
    <property type="entry name" value="DnaA_dom"/>
</dbReference>
<reference evidence="14 15" key="1">
    <citation type="submission" date="2017-08" db="EMBL/GenBank/DDBJ databases">
        <authorList>
            <person name="de Groot N.N."/>
        </authorList>
    </citation>
    <scope>NUCLEOTIDE SEQUENCE [LARGE SCALE GENOMIC DNA]</scope>
    <source>
        <strain evidence="14 15">HM2</strain>
    </source>
</reference>
<feature type="binding site" evidence="8">
    <location>
        <position position="150"/>
    </location>
    <ligand>
        <name>ATP</name>
        <dbReference type="ChEBI" id="CHEBI:30616"/>
    </ligand>
</feature>
<evidence type="ECO:0000313" key="15">
    <source>
        <dbReference type="Proteomes" id="UP000255423"/>
    </source>
</evidence>
<dbReference type="FunFam" id="3.40.50.300:FF:000668">
    <property type="entry name" value="Chromosomal replication initiator protein DnaA"/>
    <property type="match status" value="1"/>
</dbReference>
<dbReference type="PANTHER" id="PTHR30050">
    <property type="entry name" value="CHROMOSOMAL REPLICATION INITIATOR PROTEIN DNAA"/>
    <property type="match status" value="1"/>
</dbReference>
<protein>
    <recommendedName>
        <fullName evidence="8 9">Chromosomal replication initiator protein DnaA</fullName>
    </recommendedName>
</protein>
<dbReference type="CDD" id="cd06571">
    <property type="entry name" value="Bac_DnaA_C"/>
    <property type="match status" value="1"/>
</dbReference>
<dbReference type="EMBL" id="UHJL01000001">
    <property type="protein sequence ID" value="SUQ19505.1"/>
    <property type="molecule type" value="Genomic_DNA"/>
</dbReference>
<keyword evidence="5 8" id="KW-0067">ATP-binding</keyword>
<dbReference type="PROSITE" id="PS01008">
    <property type="entry name" value="DNAA"/>
    <property type="match status" value="1"/>
</dbReference>
<evidence type="ECO:0000256" key="4">
    <source>
        <dbReference type="ARBA" id="ARBA00022741"/>
    </source>
</evidence>
<dbReference type="Gene3D" id="1.10.8.60">
    <property type="match status" value="1"/>
</dbReference>
<sequence>MQVEWERCLNYLHGMLSDTVFKTYFAQTKLVSQTPGHAVIAVPPGLDVKVYAAYKDLIRLAWKDVSHDDAPVEFEFQPQDVYQPQASSSDNSFREFIKPSVPLSGSFRFENFVPGDKAQLAFNAALAVARNPDGTQYNPLFIYGSSGLGKTHLLQSIGNYILEEDPTKRVIYLTSEDFSQQYMKCLQEKRITEMSDFYRNEVDILLIDDIQNWTGKYETQNEFFLIFNALHQAGKQIVLTSDAPAAEVKNLSDRLVSRFSWGLTVDIQPPDVETREAILHKKAEERHLEISDEVIRYLAENIASNVRCLESAIIKLTLQSSLMSHDIDMNIAQKVVTEIAPTLRRRVSLDAVLHAVSQHYEVPETKLIEPGRGTKEISKARQVAMFLMRELSPISLQSIGSRFGGKDHSTVVHAIKSVKKEMETDPSFARLIESLKNTIHD</sequence>
<comment type="subcellular location">
    <subcellularLocation>
        <location evidence="8">Cytoplasm</location>
    </subcellularLocation>
</comment>
<evidence type="ECO:0000256" key="2">
    <source>
        <dbReference type="ARBA" id="ARBA00022490"/>
    </source>
</evidence>
<dbReference type="InterPro" id="IPR020591">
    <property type="entry name" value="Chromosome_initiator_DnaA-like"/>
</dbReference>
<evidence type="ECO:0000256" key="11">
    <source>
        <dbReference type="RuleBase" id="RU004227"/>
    </source>
</evidence>
<keyword evidence="2 8" id="KW-0963">Cytoplasm</keyword>
<keyword evidence="3 8" id="KW-0235">DNA replication</keyword>
<evidence type="ECO:0000259" key="12">
    <source>
        <dbReference type="SMART" id="SM00382"/>
    </source>
</evidence>
<dbReference type="Pfam" id="PF08299">
    <property type="entry name" value="Bac_DnaA_C"/>
    <property type="match status" value="1"/>
</dbReference>
<dbReference type="Gene3D" id="3.30.300.180">
    <property type="match status" value="1"/>
</dbReference>
<proteinExistence type="inferred from homology"/>
<evidence type="ECO:0000256" key="1">
    <source>
        <dbReference type="ARBA" id="ARBA00006583"/>
    </source>
</evidence>
<keyword evidence="6 8" id="KW-0446">Lipid-binding</keyword>
<comment type="domain">
    <text evidence="8">Domain I is involved in oligomerization and binding regulators, domain II is flexibile and of varying length in different bacteria, domain III forms the AAA+ region, while domain IV binds dsDNA.</text>
</comment>
<dbReference type="RefSeq" id="WP_088659093.1">
    <property type="nucleotide sequence ID" value="NZ_UHJL01000001.1"/>
</dbReference>
<dbReference type="InterPro" id="IPR038454">
    <property type="entry name" value="DnaA_N_sf"/>
</dbReference>
<organism evidence="14 15">
    <name type="scientific">Fibrobacter succinogenes</name>
    <name type="common">Bacteroides succinogenes</name>
    <dbReference type="NCBI Taxonomy" id="833"/>
    <lineage>
        <taxon>Bacteria</taxon>
        <taxon>Pseudomonadati</taxon>
        <taxon>Fibrobacterota</taxon>
        <taxon>Fibrobacteria</taxon>
        <taxon>Fibrobacterales</taxon>
        <taxon>Fibrobacteraceae</taxon>
        <taxon>Fibrobacter</taxon>
    </lineage>
</organism>
<dbReference type="GO" id="GO:0006275">
    <property type="term" value="P:regulation of DNA replication"/>
    <property type="evidence" value="ECO:0007669"/>
    <property type="project" value="UniProtKB-UniRule"/>
</dbReference>
<evidence type="ECO:0000256" key="10">
    <source>
        <dbReference type="RuleBase" id="RU000577"/>
    </source>
</evidence>
<evidence type="ECO:0000256" key="8">
    <source>
        <dbReference type="HAMAP-Rule" id="MF_00377"/>
    </source>
</evidence>
<keyword evidence="4 8" id="KW-0547">Nucleotide-binding</keyword>
<dbReference type="SMART" id="SM00382">
    <property type="entry name" value="AAA"/>
    <property type="match status" value="1"/>
</dbReference>
<feature type="binding site" evidence="8">
    <location>
        <position position="149"/>
    </location>
    <ligand>
        <name>ATP</name>
        <dbReference type="ChEBI" id="CHEBI:30616"/>
    </ligand>
</feature>
<accession>A0A380RW40</accession>
<feature type="region of interest" description="Domain IV, binds dsDNA" evidence="8">
    <location>
        <begin position="321"/>
        <end position="441"/>
    </location>
</feature>
<dbReference type="GO" id="GO:0003688">
    <property type="term" value="F:DNA replication origin binding"/>
    <property type="evidence" value="ECO:0007669"/>
    <property type="project" value="UniProtKB-UniRule"/>
</dbReference>
<dbReference type="Gene3D" id="3.40.50.300">
    <property type="entry name" value="P-loop containing nucleotide triphosphate hydrolases"/>
    <property type="match status" value="1"/>
</dbReference>
<dbReference type="PANTHER" id="PTHR30050:SF2">
    <property type="entry name" value="CHROMOSOMAL REPLICATION INITIATOR PROTEIN DNAA"/>
    <property type="match status" value="1"/>
</dbReference>
<dbReference type="CDD" id="cd00009">
    <property type="entry name" value="AAA"/>
    <property type="match status" value="1"/>
</dbReference>
<dbReference type="Gene3D" id="1.10.1750.10">
    <property type="match status" value="1"/>
</dbReference>
<dbReference type="GO" id="GO:0006270">
    <property type="term" value="P:DNA replication initiation"/>
    <property type="evidence" value="ECO:0007669"/>
    <property type="project" value="UniProtKB-UniRule"/>
</dbReference>
<gene>
    <name evidence="8" type="primary">dnaA</name>
    <name evidence="14" type="ORF">SAMN05661053_0741</name>
</gene>
<dbReference type="GO" id="GO:0008289">
    <property type="term" value="F:lipid binding"/>
    <property type="evidence" value="ECO:0007669"/>
    <property type="project" value="UniProtKB-KW"/>
</dbReference>
<comment type="function">
    <text evidence="8 10">Plays an essential role in the initiation and regulation of chromosomal replication. ATP-DnaA binds to the origin of replication (oriC) to initiate formation of the DNA replication initiation complex once per cell cycle. Binds the DnaA box (a 9 base pair repeat at the origin) and separates the double-stranded (ds)DNA. Forms a right-handed helical filament on oriC DNA; dsDNA binds to the exterior of the filament while single-stranded (ss)DNA is stabiized in the filament's interior. The ATP-DnaA-oriC complex binds and stabilizes one strand of the AT-rich DNA unwinding element (DUE), permitting loading of DNA polymerase. After initiation quickly degrades to an ADP-DnaA complex that is not apt for DNA replication. Binds acidic phospholipids.</text>
</comment>
<keyword evidence="7 8" id="KW-0238">DNA-binding</keyword>
<evidence type="ECO:0000256" key="3">
    <source>
        <dbReference type="ARBA" id="ARBA00022705"/>
    </source>
</evidence>
<evidence type="ECO:0000259" key="13">
    <source>
        <dbReference type="SMART" id="SM00760"/>
    </source>
</evidence>
<dbReference type="InterPro" id="IPR001957">
    <property type="entry name" value="Chromosome_initiator_DnaA"/>
</dbReference>
<dbReference type="Proteomes" id="UP000255423">
    <property type="component" value="Unassembled WGS sequence"/>
</dbReference>
<dbReference type="GO" id="GO:0005524">
    <property type="term" value="F:ATP binding"/>
    <property type="evidence" value="ECO:0007669"/>
    <property type="project" value="UniProtKB-UniRule"/>
</dbReference>
<comment type="similarity">
    <text evidence="1 8 11">Belongs to the DnaA family.</text>
</comment>
<feature type="binding site" evidence="8">
    <location>
        <position position="151"/>
    </location>
    <ligand>
        <name>ATP</name>
        <dbReference type="ChEBI" id="CHEBI:30616"/>
    </ligand>
</feature>
<feature type="binding site" evidence="8">
    <location>
        <position position="147"/>
    </location>
    <ligand>
        <name>ATP</name>
        <dbReference type="ChEBI" id="CHEBI:30616"/>
    </ligand>
</feature>
<dbReference type="PRINTS" id="PR00051">
    <property type="entry name" value="DNAA"/>
</dbReference>
<comment type="caution">
    <text evidence="8">Lacks conserved residue(s) required for the propagation of feature annotation.</text>
</comment>
<name>A0A380RW40_FIBSU</name>
<dbReference type="InterPro" id="IPR003593">
    <property type="entry name" value="AAA+_ATPase"/>
</dbReference>
<dbReference type="AlphaFoldDB" id="A0A380RW40"/>
<dbReference type="Pfam" id="PF00308">
    <property type="entry name" value="Bac_DnaA"/>
    <property type="match status" value="1"/>
</dbReference>
<dbReference type="InterPro" id="IPR018312">
    <property type="entry name" value="Chromosome_initiator_DnaA_CS"/>
</dbReference>
<dbReference type="NCBIfam" id="TIGR00362">
    <property type="entry name" value="DnaA"/>
    <property type="match status" value="1"/>
</dbReference>
<evidence type="ECO:0000256" key="9">
    <source>
        <dbReference type="NCBIfam" id="TIGR00362"/>
    </source>
</evidence>
<dbReference type="InterPro" id="IPR013159">
    <property type="entry name" value="DnaA_C"/>
</dbReference>
<dbReference type="SMART" id="SM00760">
    <property type="entry name" value="Bac_DnaA_C"/>
    <property type="match status" value="1"/>
</dbReference>
<feature type="domain" description="Chromosomal replication initiator DnaA C-terminal" evidence="13">
    <location>
        <begin position="348"/>
        <end position="418"/>
    </location>
</feature>
<comment type="subunit">
    <text evidence="8">Oligomerizes as a right-handed, spiral filament on DNA at oriC.</text>
</comment>
<feature type="domain" description="AAA+ ATPase" evidence="12">
    <location>
        <begin position="136"/>
        <end position="273"/>
    </location>
</feature>
<feature type="region of interest" description="Domain I, interacts with DnaA modulators" evidence="8">
    <location>
        <begin position="1"/>
        <end position="84"/>
    </location>
</feature>
<dbReference type="GO" id="GO:0005737">
    <property type="term" value="C:cytoplasm"/>
    <property type="evidence" value="ECO:0007669"/>
    <property type="project" value="UniProtKB-SubCell"/>
</dbReference>
<evidence type="ECO:0000313" key="14">
    <source>
        <dbReference type="EMBL" id="SUQ19505.1"/>
    </source>
</evidence>
<dbReference type="GO" id="GO:0005886">
    <property type="term" value="C:plasma membrane"/>
    <property type="evidence" value="ECO:0007669"/>
    <property type="project" value="TreeGrafter"/>
</dbReference>
<evidence type="ECO:0000256" key="7">
    <source>
        <dbReference type="ARBA" id="ARBA00023125"/>
    </source>
</evidence>
<dbReference type="InterPro" id="IPR010921">
    <property type="entry name" value="Trp_repressor/repl_initiator"/>
</dbReference>
<evidence type="ECO:0000256" key="6">
    <source>
        <dbReference type="ARBA" id="ARBA00023121"/>
    </source>
</evidence>
<dbReference type="HAMAP" id="MF_00377">
    <property type="entry name" value="DnaA_bact"/>
    <property type="match status" value="1"/>
</dbReference>
<dbReference type="SUPFAM" id="SSF52540">
    <property type="entry name" value="P-loop containing nucleoside triphosphate hydrolases"/>
    <property type="match status" value="1"/>
</dbReference>
<evidence type="ECO:0000256" key="5">
    <source>
        <dbReference type="ARBA" id="ARBA00022840"/>
    </source>
</evidence>
<dbReference type="SUPFAM" id="SSF48295">
    <property type="entry name" value="TrpR-like"/>
    <property type="match status" value="1"/>
</dbReference>
<dbReference type="InterPro" id="IPR027417">
    <property type="entry name" value="P-loop_NTPase"/>
</dbReference>